<evidence type="ECO:0000256" key="5">
    <source>
        <dbReference type="ARBA" id="ARBA00022833"/>
    </source>
</evidence>
<comment type="similarity">
    <text evidence="1 7">Belongs to the peptidase M3 family.</text>
</comment>
<evidence type="ECO:0000313" key="10">
    <source>
        <dbReference type="Proteomes" id="UP000468650"/>
    </source>
</evidence>
<comment type="cofactor">
    <cofactor evidence="7">
        <name>Zn(2+)</name>
        <dbReference type="ChEBI" id="CHEBI:29105"/>
    </cofactor>
    <text evidence="7">Binds 1 zinc ion.</text>
</comment>
<reference evidence="9 10" key="1">
    <citation type="submission" date="2019-09" db="EMBL/GenBank/DDBJ databases">
        <title>Genomes of family Cryomorphaceae.</title>
        <authorList>
            <person name="Bowman J.P."/>
        </authorList>
    </citation>
    <scope>NUCLEOTIDE SEQUENCE [LARGE SCALE GENOMIC DNA]</scope>
    <source>
        <strain evidence="9 10">LMG 25704</strain>
    </source>
</reference>
<evidence type="ECO:0000313" key="9">
    <source>
        <dbReference type="EMBL" id="KAB2809837.1"/>
    </source>
</evidence>
<dbReference type="OrthoDB" id="9773538at2"/>
<dbReference type="InterPro" id="IPR024079">
    <property type="entry name" value="MetalloPept_cat_dom_sf"/>
</dbReference>
<dbReference type="CDD" id="cd06456">
    <property type="entry name" value="M3A_DCP"/>
    <property type="match status" value="1"/>
</dbReference>
<dbReference type="GO" id="GO:0005829">
    <property type="term" value="C:cytosol"/>
    <property type="evidence" value="ECO:0007669"/>
    <property type="project" value="UniProtKB-ARBA"/>
</dbReference>
<dbReference type="InterPro" id="IPR034005">
    <property type="entry name" value="M3A_DCP"/>
</dbReference>
<dbReference type="AlphaFoldDB" id="A0A6N6RFA5"/>
<evidence type="ECO:0000256" key="3">
    <source>
        <dbReference type="ARBA" id="ARBA00022723"/>
    </source>
</evidence>
<dbReference type="Gene3D" id="1.20.1050.40">
    <property type="entry name" value="Endopeptidase. Chain P, domain 1"/>
    <property type="match status" value="1"/>
</dbReference>
<accession>A0A6N6RFA5</accession>
<evidence type="ECO:0000256" key="2">
    <source>
        <dbReference type="ARBA" id="ARBA00022670"/>
    </source>
</evidence>
<evidence type="ECO:0000256" key="7">
    <source>
        <dbReference type="RuleBase" id="RU003435"/>
    </source>
</evidence>
<dbReference type="FunFam" id="3.40.390.10:FF:000009">
    <property type="entry name" value="Oligopeptidase A"/>
    <property type="match status" value="1"/>
</dbReference>
<dbReference type="Proteomes" id="UP000468650">
    <property type="component" value="Unassembled WGS sequence"/>
</dbReference>
<dbReference type="InterPro" id="IPR001567">
    <property type="entry name" value="Pept_M3A_M3B_dom"/>
</dbReference>
<sequence length="678" mass="77184">MQSVNPLLPPYNTPDETVPFDKISNSDFIPAIEEGIEMARERVDAIAATEDPTFESVIEALEFSSLELNRVAEVFFNLNSAETNDEIQSAAREISPKLTAFGNDVLLNAALFEKVDAVYRQKESLNLSGEQNRLLEKTWKSFTRNGASLSDEKKEELRKLDEQLSTLGLQFGENVLADTHDFTMHLTDKSDLSGLPDSVIDMAEEAAKQRELEGWVFTLDYPSYMGFMTYADNRALRHKMWSAFSKRGYNENDNNNTQIVQKIADLRAKRAQLLGFKTHADFVLAERMAEKPSTVVSFLQNLKEKALPAAKSDVQEVADYAEKRDGISPLQRWDFGYYSEKLKKEKFDIDDEALKPYFPLPQVLDGAFIVAQKLYGITFEERHDIPKYNEEVRTFEVKNSDGSHLAMFYADFHPRKGKRNGAWMTSYRSQYQLEGTEYRPHISIVCNFSRPTKSKPALLTFQEVTTLFHEFGHALHGMLAEGTYPGLTGTSVYWDFVELPSQIMENWCYEPEALALFAKHYETGEVIPQEMVDKLRRSATFLEGYATIRQLSFGFLDMAWHNSEGGFSSDVERFEKSVFREMEVFPETTGSAMSTAFSHIFQGGYSAGYYSYKWAEVLDADAFESFLEEGLFNPETAKRFRKLLSSGGTVHPMELFVEFKGKEPDPEALLRRAGLVKA</sequence>
<evidence type="ECO:0000256" key="6">
    <source>
        <dbReference type="ARBA" id="ARBA00023049"/>
    </source>
</evidence>
<comment type="caution">
    <text evidence="9">The sequence shown here is derived from an EMBL/GenBank/DDBJ whole genome shotgun (WGS) entry which is preliminary data.</text>
</comment>
<keyword evidence="2 7" id="KW-0645">Protease</keyword>
<organism evidence="9 10">
    <name type="scientific">Phaeocystidibacter luteus</name>
    <dbReference type="NCBI Taxonomy" id="911197"/>
    <lineage>
        <taxon>Bacteria</taxon>
        <taxon>Pseudomonadati</taxon>
        <taxon>Bacteroidota</taxon>
        <taxon>Flavobacteriia</taxon>
        <taxon>Flavobacteriales</taxon>
        <taxon>Phaeocystidibacteraceae</taxon>
        <taxon>Phaeocystidibacter</taxon>
    </lineage>
</organism>
<dbReference type="SUPFAM" id="SSF55486">
    <property type="entry name" value="Metalloproteases ('zincins'), catalytic domain"/>
    <property type="match status" value="1"/>
</dbReference>
<name>A0A6N6RFA5_9FLAO</name>
<feature type="domain" description="Peptidase M3A/M3B catalytic" evidence="8">
    <location>
        <begin position="227"/>
        <end position="674"/>
    </location>
</feature>
<dbReference type="GO" id="GO:0004222">
    <property type="term" value="F:metalloendopeptidase activity"/>
    <property type="evidence" value="ECO:0007669"/>
    <property type="project" value="UniProtKB-EC"/>
</dbReference>
<dbReference type="GO" id="GO:0006508">
    <property type="term" value="P:proteolysis"/>
    <property type="evidence" value="ECO:0007669"/>
    <property type="project" value="UniProtKB-KW"/>
</dbReference>
<dbReference type="GO" id="GO:0004180">
    <property type="term" value="F:carboxypeptidase activity"/>
    <property type="evidence" value="ECO:0007669"/>
    <property type="project" value="TreeGrafter"/>
</dbReference>
<dbReference type="EMBL" id="WBVO01000007">
    <property type="protein sequence ID" value="KAB2809837.1"/>
    <property type="molecule type" value="Genomic_DNA"/>
</dbReference>
<dbReference type="InterPro" id="IPR024077">
    <property type="entry name" value="Neurolysin/TOP_dom2"/>
</dbReference>
<dbReference type="InterPro" id="IPR024080">
    <property type="entry name" value="Neurolysin/TOP_N"/>
</dbReference>
<dbReference type="Gene3D" id="3.40.390.10">
    <property type="entry name" value="Collagenase (Catalytic Domain)"/>
    <property type="match status" value="1"/>
</dbReference>
<evidence type="ECO:0000259" key="8">
    <source>
        <dbReference type="Pfam" id="PF01432"/>
    </source>
</evidence>
<gene>
    <name evidence="9" type="ORF">F8C67_09805</name>
</gene>
<proteinExistence type="inferred from homology"/>
<dbReference type="Pfam" id="PF01432">
    <property type="entry name" value="Peptidase_M3"/>
    <property type="match status" value="1"/>
</dbReference>
<keyword evidence="10" id="KW-1185">Reference proteome</keyword>
<evidence type="ECO:0000256" key="1">
    <source>
        <dbReference type="ARBA" id="ARBA00006040"/>
    </source>
</evidence>
<keyword evidence="4 7" id="KW-0378">Hydrolase</keyword>
<evidence type="ECO:0000256" key="4">
    <source>
        <dbReference type="ARBA" id="ARBA00022801"/>
    </source>
</evidence>
<dbReference type="RefSeq" id="WP_151667660.1">
    <property type="nucleotide sequence ID" value="NZ_WBVO01000007.1"/>
</dbReference>
<keyword evidence="5 7" id="KW-0862">Zinc</keyword>
<dbReference type="Gene3D" id="1.10.1370.10">
    <property type="entry name" value="Neurolysin, domain 3"/>
    <property type="match status" value="1"/>
</dbReference>
<protein>
    <submittedName>
        <fullName evidence="9">M3 family metallopeptidase</fullName>
    </submittedName>
</protein>
<keyword evidence="3 7" id="KW-0479">Metal-binding</keyword>
<dbReference type="PANTHER" id="PTHR43660:SF1">
    <property type="entry name" value="DIPEPTIDYL CARBOXYPEPTIDASE"/>
    <property type="match status" value="1"/>
</dbReference>
<dbReference type="GO" id="GO:0046872">
    <property type="term" value="F:metal ion binding"/>
    <property type="evidence" value="ECO:0007669"/>
    <property type="project" value="UniProtKB-UniRule"/>
</dbReference>
<keyword evidence="6 7" id="KW-0482">Metalloprotease</keyword>
<dbReference type="PANTHER" id="PTHR43660">
    <property type="entry name" value="DIPEPTIDYL CARBOXYPEPTIDASE"/>
    <property type="match status" value="1"/>
</dbReference>
<dbReference type="InterPro" id="IPR045090">
    <property type="entry name" value="Pept_M3A_M3B"/>
</dbReference>